<dbReference type="EMBL" id="CDMZ01005075">
    <property type="protein sequence ID" value="CEM51847.1"/>
    <property type="molecule type" value="Genomic_DNA"/>
</dbReference>
<dbReference type="Pfam" id="PF00899">
    <property type="entry name" value="ThiF"/>
    <property type="match status" value="1"/>
</dbReference>
<feature type="compositionally biased region" description="Basic and acidic residues" evidence="1">
    <location>
        <begin position="370"/>
        <end position="382"/>
    </location>
</feature>
<feature type="compositionally biased region" description="Basic and acidic residues" evidence="1">
    <location>
        <begin position="477"/>
        <end position="488"/>
    </location>
</feature>
<reference evidence="3" key="1">
    <citation type="submission" date="2014-11" db="EMBL/GenBank/DDBJ databases">
        <authorList>
            <person name="Otto D Thomas"/>
            <person name="Naeem Raeece"/>
        </authorList>
    </citation>
    <scope>NUCLEOTIDE SEQUENCE</scope>
</reference>
<dbReference type="PANTHER" id="PTHR43267">
    <property type="entry name" value="TRNA THREONYLCARBAMOYLADENOSINE DEHYDRATASE"/>
    <property type="match status" value="1"/>
</dbReference>
<dbReference type="GO" id="GO:0061503">
    <property type="term" value="F:tRNA threonylcarbamoyladenosine dehydratase"/>
    <property type="evidence" value="ECO:0007669"/>
    <property type="project" value="TreeGrafter"/>
</dbReference>
<sequence>MLRGLGPDPFPNGVPLKGTETLKKSGVALGDSVSERVEEEKENEEVVHESEIAFRLDGVERLLGSRPLQILRNSHVAVVGVGGVGSWVVEALARSGVGRLTLIDLDDVCVSNVNRQLCALTSTVGELKIDVLKARVREINPACDVRLIADFVVPDNAGDLLFEQEWGAPDLVVECIDTASEKCAIIEECRKRNTPVVVAGSVGGKFDPTKVEVSDLGRTHGDALLFQVRKKLRSKFGFPGRPASPRKKEKDRDWGVAAVYVPESFETSSAFSPSSSDSSSSPSDSEEDLSFSSTTKREDVEEDGEQGLDCTRFGTVAFLSGTVGMTAASAAVRILALNEQTYRWQPALLALGREGEEVGEGQNAPSEGMEDGKEAGEEREKASGVIGKSEPGEQKQEAGTEGGKGGRKVNGAPGGSGVAVAGSSGPLPLQPVELLQVADAHCHLHLTKRKDARSEREVVGDMQRDGGKTVALQSLSERVRGEGEEKGEAAIAVSGDLETLRERGASSSTSAAARASSSSSSGLMPTRAA</sequence>
<dbReference type="VEuPathDB" id="CryptoDB:Cvel_10901"/>
<dbReference type="AlphaFoldDB" id="A0A0G4I4E1"/>
<dbReference type="GO" id="GO:0061504">
    <property type="term" value="P:cyclic threonylcarbamoyladenosine biosynthetic process"/>
    <property type="evidence" value="ECO:0007669"/>
    <property type="project" value="TreeGrafter"/>
</dbReference>
<accession>A0A0G4I4E1</accession>
<organism evidence="3">
    <name type="scientific">Chromera velia CCMP2878</name>
    <dbReference type="NCBI Taxonomy" id="1169474"/>
    <lineage>
        <taxon>Eukaryota</taxon>
        <taxon>Sar</taxon>
        <taxon>Alveolata</taxon>
        <taxon>Colpodellida</taxon>
        <taxon>Chromeraceae</taxon>
        <taxon>Chromera</taxon>
    </lineage>
</organism>
<dbReference type="InterPro" id="IPR045886">
    <property type="entry name" value="ThiF/MoeB/HesA"/>
</dbReference>
<feature type="region of interest" description="Disordered" evidence="1">
    <location>
        <begin position="267"/>
        <end position="308"/>
    </location>
</feature>
<feature type="region of interest" description="Disordered" evidence="1">
    <location>
        <begin position="448"/>
        <end position="529"/>
    </location>
</feature>
<evidence type="ECO:0000259" key="2">
    <source>
        <dbReference type="Pfam" id="PF00899"/>
    </source>
</evidence>
<dbReference type="InterPro" id="IPR000594">
    <property type="entry name" value="ThiF_NAD_FAD-bd"/>
</dbReference>
<feature type="compositionally biased region" description="Low complexity" evidence="1">
    <location>
        <begin position="418"/>
        <end position="428"/>
    </location>
</feature>
<feature type="compositionally biased region" description="Low complexity" evidence="1">
    <location>
        <begin position="267"/>
        <end position="283"/>
    </location>
</feature>
<name>A0A0G4I4E1_9ALVE</name>
<protein>
    <recommendedName>
        <fullName evidence="2">THIF-type NAD/FAD binding fold domain-containing protein</fullName>
    </recommendedName>
</protein>
<dbReference type="CDD" id="cd00755">
    <property type="entry name" value="YgdL_like"/>
    <property type="match status" value="1"/>
</dbReference>
<dbReference type="SUPFAM" id="SSF69572">
    <property type="entry name" value="Activating enzymes of the ubiquitin-like proteins"/>
    <property type="match status" value="1"/>
</dbReference>
<feature type="compositionally biased region" description="Low complexity" evidence="1">
    <location>
        <begin position="505"/>
        <end position="521"/>
    </location>
</feature>
<proteinExistence type="predicted"/>
<dbReference type="PANTHER" id="PTHR43267:SF1">
    <property type="entry name" value="TRNA THREONYLCARBAMOYLADENOSINE DEHYDRATASE"/>
    <property type="match status" value="1"/>
</dbReference>
<evidence type="ECO:0000313" key="3">
    <source>
        <dbReference type="EMBL" id="CEM51847.1"/>
    </source>
</evidence>
<gene>
    <name evidence="3" type="ORF">Cvel_10901</name>
</gene>
<feature type="region of interest" description="Disordered" evidence="1">
    <location>
        <begin position="355"/>
        <end position="428"/>
    </location>
</feature>
<feature type="domain" description="THIF-type NAD/FAD binding fold" evidence="2">
    <location>
        <begin position="63"/>
        <end position="337"/>
    </location>
</feature>
<dbReference type="InterPro" id="IPR035985">
    <property type="entry name" value="Ubiquitin-activating_enz"/>
</dbReference>
<dbReference type="Gene3D" id="3.40.50.720">
    <property type="entry name" value="NAD(P)-binding Rossmann-like Domain"/>
    <property type="match status" value="1"/>
</dbReference>
<evidence type="ECO:0000256" key="1">
    <source>
        <dbReference type="SAM" id="MobiDB-lite"/>
    </source>
</evidence>
<feature type="compositionally biased region" description="Basic and acidic residues" evidence="1">
    <location>
        <begin position="452"/>
        <end position="467"/>
    </location>
</feature>
<dbReference type="GO" id="GO:0008641">
    <property type="term" value="F:ubiquitin-like modifier activating enzyme activity"/>
    <property type="evidence" value="ECO:0007669"/>
    <property type="project" value="InterPro"/>
</dbReference>